<organism evidence="3">
    <name type="scientific">Arion vulgaris</name>
    <dbReference type="NCBI Taxonomy" id="1028688"/>
    <lineage>
        <taxon>Eukaryota</taxon>
        <taxon>Metazoa</taxon>
        <taxon>Spiralia</taxon>
        <taxon>Lophotrochozoa</taxon>
        <taxon>Mollusca</taxon>
        <taxon>Gastropoda</taxon>
        <taxon>Heterobranchia</taxon>
        <taxon>Euthyneura</taxon>
        <taxon>Panpulmonata</taxon>
        <taxon>Eupulmonata</taxon>
        <taxon>Stylommatophora</taxon>
        <taxon>Helicina</taxon>
        <taxon>Arionoidea</taxon>
        <taxon>Arionidae</taxon>
        <taxon>Arion</taxon>
    </lineage>
</organism>
<dbReference type="EMBL" id="HACG01048894">
    <property type="protein sequence ID" value="CEK95759.1"/>
    <property type="molecule type" value="Transcribed_RNA"/>
</dbReference>
<feature type="domain" description="Reverse transcriptase" evidence="2">
    <location>
        <begin position="110"/>
        <end position="171"/>
    </location>
</feature>
<evidence type="ECO:0000259" key="2">
    <source>
        <dbReference type="Pfam" id="PF00078"/>
    </source>
</evidence>
<sequence length="184" mass="20901">MQQYAEVSRVSIAKEKVDATKRKARALQGEPRKADSHLTDTFTSNELEEALRDLKPRKSPGKDGITNEMLKNLGNRAKVALLSVLNMSWRTGIVPQEWKEAIMVPILKPGKNKLDPASYRPISLLSCTGKLMERMVNKRLSWHLESKGLLMAQQGGFRRYRSTEDQVTYIVQGIEDGFQEKKQT</sequence>
<protein>
    <recommendedName>
        <fullName evidence="2">Reverse transcriptase domain-containing protein</fullName>
    </recommendedName>
</protein>
<proteinExistence type="predicted"/>
<gene>
    <name evidence="3" type="primary">ORF208566</name>
</gene>
<feature type="non-terminal residue" evidence="3">
    <location>
        <position position="184"/>
    </location>
</feature>
<feature type="region of interest" description="Disordered" evidence="1">
    <location>
        <begin position="18"/>
        <end position="65"/>
    </location>
</feature>
<dbReference type="SUPFAM" id="SSF56672">
    <property type="entry name" value="DNA/RNA polymerases"/>
    <property type="match status" value="1"/>
</dbReference>
<reference evidence="3" key="1">
    <citation type="submission" date="2014-12" db="EMBL/GenBank/DDBJ databases">
        <title>Insight into the proteome of Arion vulgaris.</title>
        <authorList>
            <person name="Aradska J."/>
            <person name="Bulat T."/>
            <person name="Smidak R."/>
            <person name="Sarate P."/>
            <person name="Gangsoo J."/>
            <person name="Sialana F."/>
            <person name="Bilban M."/>
            <person name="Lubec G."/>
        </authorList>
    </citation>
    <scope>NUCLEOTIDE SEQUENCE</scope>
    <source>
        <tissue evidence="3">Skin</tissue>
    </source>
</reference>
<dbReference type="InterPro" id="IPR000477">
    <property type="entry name" value="RT_dom"/>
</dbReference>
<evidence type="ECO:0000256" key="1">
    <source>
        <dbReference type="SAM" id="MobiDB-lite"/>
    </source>
</evidence>
<dbReference type="Pfam" id="PF00078">
    <property type="entry name" value="RVT_1"/>
    <property type="match status" value="1"/>
</dbReference>
<name>A0A0B7BR52_9EUPU</name>
<dbReference type="AlphaFoldDB" id="A0A0B7BR52"/>
<evidence type="ECO:0000313" key="3">
    <source>
        <dbReference type="EMBL" id="CEK95759.1"/>
    </source>
</evidence>
<dbReference type="InterPro" id="IPR043502">
    <property type="entry name" value="DNA/RNA_pol_sf"/>
</dbReference>
<dbReference type="PANTHER" id="PTHR19446">
    <property type="entry name" value="REVERSE TRANSCRIPTASES"/>
    <property type="match status" value="1"/>
</dbReference>
<accession>A0A0B7BR52</accession>